<dbReference type="EMBL" id="JAPMXC010000001">
    <property type="protein sequence ID" value="MCY0385947.1"/>
    <property type="molecule type" value="Genomic_DNA"/>
</dbReference>
<keyword evidence="2" id="KW-0812">Transmembrane</keyword>
<feature type="transmembrane region" description="Helical" evidence="2">
    <location>
        <begin position="29"/>
        <end position="56"/>
    </location>
</feature>
<dbReference type="RefSeq" id="WP_267845111.1">
    <property type="nucleotide sequence ID" value="NZ_JAPMXC010000001.1"/>
</dbReference>
<comment type="caution">
    <text evidence="3">The sequence shown here is derived from an EMBL/GenBank/DDBJ whole genome shotgun (WGS) entry which is preliminary data.</text>
</comment>
<name>A0ABT3ZHK8_9BURK</name>
<dbReference type="Proteomes" id="UP001082899">
    <property type="component" value="Unassembled WGS sequence"/>
</dbReference>
<evidence type="ECO:0008006" key="5">
    <source>
        <dbReference type="Google" id="ProtNLM"/>
    </source>
</evidence>
<accession>A0ABT3ZHK8</accession>
<organism evidence="3 4">
    <name type="scientific">Robbsia betulipollinis</name>
    <dbReference type="NCBI Taxonomy" id="2981849"/>
    <lineage>
        <taxon>Bacteria</taxon>
        <taxon>Pseudomonadati</taxon>
        <taxon>Pseudomonadota</taxon>
        <taxon>Betaproteobacteria</taxon>
        <taxon>Burkholderiales</taxon>
        <taxon>Burkholderiaceae</taxon>
        <taxon>Robbsia</taxon>
    </lineage>
</organism>
<keyword evidence="2" id="KW-1133">Transmembrane helix</keyword>
<evidence type="ECO:0000313" key="4">
    <source>
        <dbReference type="Proteomes" id="UP001082899"/>
    </source>
</evidence>
<reference evidence="3" key="1">
    <citation type="submission" date="2022-11" db="EMBL/GenBank/DDBJ databases">
        <title>Robbsia betulipollinis sp. nov., isolated from pollen of birch (Betula pendula).</title>
        <authorList>
            <person name="Shi H."/>
            <person name="Ambika Manirajan B."/>
            <person name="Ratering S."/>
            <person name="Geissler-Plaum R."/>
            <person name="Schnell S."/>
        </authorList>
    </citation>
    <scope>NUCLEOTIDE SEQUENCE</scope>
    <source>
        <strain evidence="3">Bb-Pol-6</strain>
    </source>
</reference>
<evidence type="ECO:0000256" key="1">
    <source>
        <dbReference type="SAM" id="MobiDB-lite"/>
    </source>
</evidence>
<feature type="region of interest" description="Disordered" evidence="1">
    <location>
        <begin position="1"/>
        <end position="21"/>
    </location>
</feature>
<gene>
    <name evidence="3" type="ORF">OVY01_01550</name>
</gene>
<proteinExistence type="predicted"/>
<evidence type="ECO:0000256" key="2">
    <source>
        <dbReference type="SAM" id="Phobius"/>
    </source>
</evidence>
<sequence length="57" mass="6082">MFKAFKDSVPENGPRAADGRAPRARHPMLWFVTLYGGGILVTTAVAAVLHVLVFAAS</sequence>
<keyword evidence="4" id="KW-1185">Reference proteome</keyword>
<protein>
    <recommendedName>
        <fullName evidence="5">DUF2474 domain-containing protein</fullName>
    </recommendedName>
</protein>
<keyword evidence="2" id="KW-0472">Membrane</keyword>
<evidence type="ECO:0000313" key="3">
    <source>
        <dbReference type="EMBL" id="MCY0385947.1"/>
    </source>
</evidence>